<feature type="region of interest" description="Disordered" evidence="1">
    <location>
        <begin position="269"/>
        <end position="294"/>
    </location>
</feature>
<feature type="region of interest" description="Disordered" evidence="1">
    <location>
        <begin position="887"/>
        <end position="914"/>
    </location>
</feature>
<proteinExistence type="predicted"/>
<accession>A0AAV2ZME3</accession>
<keyword evidence="4" id="KW-1185">Reference proteome</keyword>
<dbReference type="GO" id="GO:0030018">
    <property type="term" value="C:Z disc"/>
    <property type="evidence" value="ECO:0007669"/>
    <property type="project" value="TreeGrafter"/>
</dbReference>
<feature type="domain" description="DUF4585" evidence="2">
    <location>
        <begin position="1332"/>
        <end position="1398"/>
    </location>
</feature>
<evidence type="ECO:0000313" key="3">
    <source>
        <dbReference type="EMBL" id="DBA15469.1"/>
    </source>
</evidence>
<comment type="caution">
    <text evidence="3">The sequence shown here is derived from an EMBL/GenBank/DDBJ whole genome shotgun (WGS) entry which is preliminary data.</text>
</comment>
<dbReference type="InterPro" id="IPR027838">
    <property type="entry name" value="DUF4585"/>
</dbReference>
<dbReference type="InterPro" id="IPR052303">
    <property type="entry name" value="CEFIP"/>
</dbReference>
<dbReference type="Pfam" id="PF15232">
    <property type="entry name" value="DUF4585"/>
    <property type="match status" value="1"/>
</dbReference>
<feature type="region of interest" description="Disordered" evidence="1">
    <location>
        <begin position="383"/>
        <end position="406"/>
    </location>
</feature>
<dbReference type="GO" id="GO:0070886">
    <property type="term" value="P:positive regulation of calcineurin-NFAT signaling cascade"/>
    <property type="evidence" value="ECO:0007669"/>
    <property type="project" value="TreeGrafter"/>
</dbReference>
<name>A0AAV2ZME3_PYXAD</name>
<feature type="compositionally biased region" description="Basic residues" evidence="1">
    <location>
        <begin position="1258"/>
        <end position="1269"/>
    </location>
</feature>
<feature type="compositionally biased region" description="Basic and acidic residues" evidence="1">
    <location>
        <begin position="887"/>
        <end position="906"/>
    </location>
</feature>
<evidence type="ECO:0000259" key="2">
    <source>
        <dbReference type="Pfam" id="PF15232"/>
    </source>
</evidence>
<dbReference type="EMBL" id="DYDO01000012">
    <property type="protein sequence ID" value="DBA15469.1"/>
    <property type="molecule type" value="Genomic_DNA"/>
</dbReference>
<organism evidence="3 4">
    <name type="scientific">Pyxicephalus adspersus</name>
    <name type="common">African bullfrog</name>
    <dbReference type="NCBI Taxonomy" id="30357"/>
    <lineage>
        <taxon>Eukaryota</taxon>
        <taxon>Metazoa</taxon>
        <taxon>Chordata</taxon>
        <taxon>Craniata</taxon>
        <taxon>Vertebrata</taxon>
        <taxon>Euteleostomi</taxon>
        <taxon>Amphibia</taxon>
        <taxon>Batrachia</taxon>
        <taxon>Anura</taxon>
        <taxon>Neobatrachia</taxon>
        <taxon>Ranoidea</taxon>
        <taxon>Pyxicephalidae</taxon>
        <taxon>Pyxicephalinae</taxon>
        <taxon>Pyxicephalus</taxon>
    </lineage>
</organism>
<dbReference type="Proteomes" id="UP001181693">
    <property type="component" value="Unassembled WGS sequence"/>
</dbReference>
<dbReference type="PANTHER" id="PTHR33775">
    <property type="entry name" value="CARDIAC-ENRICHED FHL2-INTERACTING PROTEIN-RELATED"/>
    <property type="match status" value="1"/>
</dbReference>
<feature type="region of interest" description="Disordered" evidence="1">
    <location>
        <begin position="1229"/>
        <end position="1271"/>
    </location>
</feature>
<reference evidence="3" key="1">
    <citation type="thesis" date="2020" institute="ProQuest LLC" country="789 East Eisenhower Parkway, Ann Arbor, MI, USA">
        <title>Comparative Genomics and Chromosome Evolution.</title>
        <authorList>
            <person name="Mudd A.B."/>
        </authorList>
    </citation>
    <scope>NUCLEOTIDE SEQUENCE</scope>
    <source>
        <strain evidence="3">1538</strain>
        <tissue evidence="3">Blood</tissue>
    </source>
</reference>
<evidence type="ECO:0000256" key="1">
    <source>
        <dbReference type="SAM" id="MobiDB-lite"/>
    </source>
</evidence>
<protein>
    <recommendedName>
        <fullName evidence="2">DUF4585 domain-containing protein</fullName>
    </recommendedName>
</protein>
<dbReference type="PANTHER" id="PTHR33775:SF2">
    <property type="entry name" value="CARDIAC-ENRICHED FHL2-INTERACTING PROTEIN"/>
    <property type="match status" value="1"/>
</dbReference>
<sequence>MLRYKKHRRHADGLAGSSVGVMDDTDREVSSFTDRAFRSLCVAEEEPLNDVPHIPSPINGMPLSTKYHLGIFNLSVRKTQPLAQLPTISRQRAKWAPTFQPVLNCAKDGMIVPKNNINKLCAPKPTEYIPCSKVSSLIRSFDNIENERQEPDEFSLSKTVQRATKNMEEICQKVEHSNVNNEDLESINPEDINKSPKLHRRTAREVFLESQAEICSRLSVSPCSLGSPLPNPSKKLLNQKESLKRMAFLHSENSAFRSWNDINRRHTGCADSDSSVPGTPPILRTATPCSPLLQRTTPGVRARDAGHEVGWTSPASTLSNSFDTVQMLRTVPPLPNKRMTKQSRESSHRVPKVYADNKIQLEDMQVDLGYQSPKEQLKILAKSKSPKKYKQASNTNQEKETVSEISHNLPKQNENVKKKLDPLKEVRELEAPAKEDDIKPPTMPILPTGRIKTIIQQIEKESVKDVVPNHLSEKSFNLKDSNEASLECLSSTLQEKLHESDLYLNSNTHAPPWRRMQVHKTVQEDTLVKKSIKELPTEQDNMTAMEECFFEEKPSGSSFNITNLLTPLIIRKNIHEALEEQPMALTPLPADTITPNDQDQSEISLYRKRNEYKSKATSLLFNLKDMRKRVKSTYNPSSNVRSGYENNQITDSRIQEVLTNGIPLMETSKQVLEIENVSNTEQKSVPRLTKDIEDKQDYLGNTSDNYLCLSYPSQPISCKVFENAESTTEYVNTDVNIQEKCITSHLSPTEHNLGQNVDYPILNPYPKEDTSLQVEQKQGTHIEQIWKQKRDTFPLQEENIEPESKREEPSDMLPLTRNYVLETDVKNAQKDTLQSVFPERVYQCSEEDDTSGKQKIKNDSLKDDLQYYAVSNDNIVKGKVQHEILKEKNDEKVDKKEPLVSEKQGKESTNTEEIKRPSSIIQFKPNLFNIKDNKIKSSSVTKSVRPLLRSLSEDCLIFHKTVDYSFPIGKEDFRVTRDSTWKNRYAEIDLGNTGNMAEYKEEKTVAMQPKLESSDHNNIQYRQLKKHEEREIQELWEKPACTSPNWSKNKGETAGLVNKSSNKKLLMLDEPFFHPVETCVSEVTGLSPECNTLLGHHGSDAINNLVNGENASSPLLDSANTIFSPLDNGLLQFEDAISFSEDIACSTITSPMSESIICSMVASPMSVNTQSSGFTTALSALDGIPSPPLTYVNPISGKPNIFNHDVMNIVPTPAGNSETKISECFKQPQEKSPCVNSPKKTHAAKPPTVPPKSEKALRRAKRLTKKRRKSDLPLKTYEEDFQESDFVLDVPAPTNITPSLDNPQPNFKVGSGILRTLQPDESVSENSTSSLPITQRKLLQDPESGQYFVVDIPVHFRIKTFFDPETGKYLQMSLPPSQRSTPTQEMSNSPFMLYEGLAPVPVTSIASLKRAPQMVNHDGLYIGEKSGSWHEAEDGCLKLQQSIDCDSCNQNMTPTPQIIDRNSSRTRSSDIISIGDIDDFAIEATL</sequence>
<gene>
    <name evidence="3" type="ORF">GDO54_004676</name>
</gene>
<evidence type="ECO:0000313" key="4">
    <source>
        <dbReference type="Proteomes" id="UP001181693"/>
    </source>
</evidence>